<dbReference type="Proteomes" id="UP001157418">
    <property type="component" value="Unassembled WGS sequence"/>
</dbReference>
<name>A0AAU9PQC9_9ASTR</name>
<proteinExistence type="predicted"/>
<dbReference type="AlphaFoldDB" id="A0AAU9PQC9"/>
<comment type="caution">
    <text evidence="1">The sequence shown here is derived from an EMBL/GenBank/DDBJ whole genome shotgun (WGS) entry which is preliminary data.</text>
</comment>
<dbReference type="EMBL" id="CAKMRJ010005745">
    <property type="protein sequence ID" value="CAH1452455.1"/>
    <property type="molecule type" value="Genomic_DNA"/>
</dbReference>
<dbReference type="PANTHER" id="PTHR35307">
    <property type="entry name" value="PROTEIN, PUTATIVE-RELATED"/>
    <property type="match status" value="1"/>
</dbReference>
<reference evidence="1 2" key="1">
    <citation type="submission" date="2022-01" db="EMBL/GenBank/DDBJ databases">
        <authorList>
            <person name="Xiong W."/>
            <person name="Schranz E."/>
        </authorList>
    </citation>
    <scope>NUCLEOTIDE SEQUENCE [LARGE SCALE GENOMIC DNA]</scope>
</reference>
<keyword evidence="2" id="KW-1185">Reference proteome</keyword>
<gene>
    <name evidence="1" type="ORF">LVIROSA_LOCUS37751</name>
</gene>
<dbReference type="PANTHER" id="PTHR35307:SF6">
    <property type="entry name" value="TRANSMEMBRANE PROTEIN"/>
    <property type="match status" value="1"/>
</dbReference>
<sequence length="109" mass="12417">MYRITETILLSYYSNIDEVSQEELFAQLSSMIADILAACLTNLPQVIAMKCHTSFIEKREASVQVAAQLLGKTTQIINILQDRELPSLNDTDQLAFIDKWQVNLMHLFP</sequence>
<accession>A0AAU9PQC9</accession>
<organism evidence="1 2">
    <name type="scientific">Lactuca virosa</name>
    <dbReference type="NCBI Taxonomy" id="75947"/>
    <lineage>
        <taxon>Eukaryota</taxon>
        <taxon>Viridiplantae</taxon>
        <taxon>Streptophyta</taxon>
        <taxon>Embryophyta</taxon>
        <taxon>Tracheophyta</taxon>
        <taxon>Spermatophyta</taxon>
        <taxon>Magnoliopsida</taxon>
        <taxon>eudicotyledons</taxon>
        <taxon>Gunneridae</taxon>
        <taxon>Pentapetalae</taxon>
        <taxon>asterids</taxon>
        <taxon>campanulids</taxon>
        <taxon>Asterales</taxon>
        <taxon>Asteraceae</taxon>
        <taxon>Cichorioideae</taxon>
        <taxon>Cichorieae</taxon>
        <taxon>Lactucinae</taxon>
        <taxon>Lactuca</taxon>
    </lineage>
</organism>
<evidence type="ECO:0000313" key="1">
    <source>
        <dbReference type="EMBL" id="CAH1452455.1"/>
    </source>
</evidence>
<evidence type="ECO:0000313" key="2">
    <source>
        <dbReference type="Proteomes" id="UP001157418"/>
    </source>
</evidence>
<protein>
    <submittedName>
        <fullName evidence="1">Uncharacterized protein</fullName>
    </submittedName>
</protein>